<name>A0A484TBC3_9ZZZZ</name>
<keyword evidence="2" id="KW-0378">Hydrolase</keyword>
<proteinExistence type="predicted"/>
<sequence>MIAQRLFAIEKKLADEVSALKKRRQEKSGLMDDLLTGRVRVTPLLAQ</sequence>
<evidence type="ECO:0000313" key="1">
    <source>
        <dbReference type="EMBL" id="VFR46878.1"/>
    </source>
</evidence>
<dbReference type="EMBL" id="CAADID010000022">
    <property type="protein sequence ID" value="VFR72572.1"/>
    <property type="molecule type" value="Genomic_DNA"/>
</dbReference>
<protein>
    <submittedName>
        <fullName evidence="2">Type I restriction-modification system, specificity subunit S</fullName>
        <ecNumber evidence="2">3.1.21.3</ecNumber>
    </submittedName>
</protein>
<dbReference type="AlphaFoldDB" id="A0A484TBC3"/>
<dbReference type="EMBL" id="CAADIG010000021">
    <property type="protein sequence ID" value="VFR46878.1"/>
    <property type="molecule type" value="Genomic_DNA"/>
</dbReference>
<organism evidence="2">
    <name type="scientific">plant metagenome</name>
    <dbReference type="NCBI Taxonomy" id="1297885"/>
    <lineage>
        <taxon>unclassified sequences</taxon>
        <taxon>metagenomes</taxon>
        <taxon>organismal metagenomes</taxon>
    </lineage>
</organism>
<evidence type="ECO:0000313" key="2">
    <source>
        <dbReference type="EMBL" id="VFR72572.1"/>
    </source>
</evidence>
<gene>
    <name evidence="1" type="ORF">ANT2_1177</name>
    <name evidence="2" type="ORF">ANT3_1178</name>
</gene>
<dbReference type="EC" id="3.1.21.3" evidence="2"/>
<accession>A0A484TBC3</accession>
<reference evidence="2" key="1">
    <citation type="submission" date="2019-03" db="EMBL/GenBank/DDBJ databases">
        <authorList>
            <person name="Danneels B."/>
        </authorList>
    </citation>
    <scope>NUCLEOTIDE SEQUENCE</scope>
</reference>
<dbReference type="GO" id="GO:0009035">
    <property type="term" value="F:type I site-specific deoxyribonuclease activity"/>
    <property type="evidence" value="ECO:0007669"/>
    <property type="project" value="UniProtKB-EC"/>
</dbReference>